<keyword evidence="2" id="KW-1185">Reference proteome</keyword>
<proteinExistence type="predicted"/>
<protein>
    <submittedName>
        <fullName evidence="1">Uncharacterized protein</fullName>
    </submittedName>
</protein>
<evidence type="ECO:0000313" key="1">
    <source>
        <dbReference type="EMBL" id="MCS4558231.1"/>
    </source>
</evidence>
<dbReference type="RefSeq" id="WP_238898050.1">
    <property type="nucleotide sequence ID" value="NZ_JAKOGG010000017.1"/>
</dbReference>
<sequence length="116" mass="13089">MKGWILIAVAAAVLYYLATKTDKLDEPIAQTEAILKKIEHKLDVMTGTQLIRIDKKKSQLLASIGDRLSSVELHELDKILSTPDGFNDFKQQYCQGNVISHPVFSRDNLQFICDNL</sequence>
<dbReference type="Proteomes" id="UP001201549">
    <property type="component" value="Unassembled WGS sequence"/>
</dbReference>
<name>A0ABT2FQC9_9GAMM</name>
<comment type="caution">
    <text evidence="1">The sequence shown here is derived from an EMBL/GenBank/DDBJ whole genome shotgun (WGS) entry which is preliminary data.</text>
</comment>
<organism evidence="1 2">
    <name type="scientific">Shewanella electrica</name>
    <dbReference type="NCBI Taxonomy" id="515560"/>
    <lineage>
        <taxon>Bacteria</taxon>
        <taxon>Pseudomonadati</taxon>
        <taxon>Pseudomonadota</taxon>
        <taxon>Gammaproteobacteria</taxon>
        <taxon>Alteromonadales</taxon>
        <taxon>Shewanellaceae</taxon>
        <taxon>Shewanella</taxon>
    </lineage>
</organism>
<gene>
    <name evidence="1" type="ORF">L9G74_17465</name>
</gene>
<dbReference type="EMBL" id="JAKOGG010000017">
    <property type="protein sequence ID" value="MCS4558231.1"/>
    <property type="molecule type" value="Genomic_DNA"/>
</dbReference>
<evidence type="ECO:0000313" key="2">
    <source>
        <dbReference type="Proteomes" id="UP001201549"/>
    </source>
</evidence>
<reference evidence="2" key="1">
    <citation type="submission" date="2023-07" db="EMBL/GenBank/DDBJ databases">
        <title>Shewanella mangrovi sp. nov., an acetaldehyde- degrading bacterium isolated from mangrove sediment.</title>
        <authorList>
            <person name="Liu Y."/>
        </authorList>
    </citation>
    <scope>NUCLEOTIDE SEQUENCE [LARGE SCALE GENOMIC DNA]</scope>
    <source>
        <strain evidence="2">C32</strain>
    </source>
</reference>
<accession>A0ABT2FQC9</accession>